<protein>
    <submittedName>
        <fullName evidence="6">Bile acid:sodium symporter family protein</fullName>
    </submittedName>
</protein>
<feature type="transmembrane region" description="Helical" evidence="5">
    <location>
        <begin position="70"/>
        <end position="92"/>
    </location>
</feature>
<dbReference type="PANTHER" id="PTHR10361:SF28">
    <property type="entry name" value="P3 PROTEIN-RELATED"/>
    <property type="match status" value="1"/>
</dbReference>
<comment type="subcellular location">
    <subcellularLocation>
        <location evidence="1">Membrane</location>
        <topology evidence="1">Multi-pass membrane protein</topology>
    </subcellularLocation>
</comment>
<evidence type="ECO:0000313" key="7">
    <source>
        <dbReference type="Proteomes" id="UP001196301"/>
    </source>
</evidence>
<dbReference type="InterPro" id="IPR004710">
    <property type="entry name" value="Bilac:Na_transpt"/>
</dbReference>
<reference evidence="6 7" key="1">
    <citation type="submission" date="2021-06" db="EMBL/GenBank/DDBJ databases">
        <authorList>
            <person name="Sun Q."/>
            <person name="Li D."/>
        </authorList>
    </citation>
    <scope>NUCLEOTIDE SEQUENCE [LARGE SCALE GENOMIC DNA]</scope>
    <source>
        <strain evidence="6 7">N19</strain>
    </source>
</reference>
<dbReference type="RefSeq" id="WP_216570969.1">
    <property type="nucleotide sequence ID" value="NZ_JAHLOQ010000033.1"/>
</dbReference>
<feature type="transmembrane region" description="Helical" evidence="5">
    <location>
        <begin position="197"/>
        <end position="216"/>
    </location>
</feature>
<feature type="transmembrane region" description="Helical" evidence="5">
    <location>
        <begin position="222"/>
        <end position="244"/>
    </location>
</feature>
<name>A0ABS6DYM2_9FIRM</name>
<comment type="caution">
    <text evidence="6">The sequence shown here is derived from an EMBL/GenBank/DDBJ whole genome shotgun (WGS) entry which is preliminary data.</text>
</comment>
<dbReference type="PANTHER" id="PTHR10361">
    <property type="entry name" value="SODIUM-BILE ACID COTRANSPORTER"/>
    <property type="match status" value="1"/>
</dbReference>
<gene>
    <name evidence="6" type="ORF">KQI20_10845</name>
</gene>
<accession>A0ABS6DYM2</accession>
<organism evidence="6 7">
    <name type="scientific">Intestinibacter bartlettii</name>
    <dbReference type="NCBI Taxonomy" id="261299"/>
    <lineage>
        <taxon>Bacteria</taxon>
        <taxon>Bacillati</taxon>
        <taxon>Bacillota</taxon>
        <taxon>Clostridia</taxon>
        <taxon>Peptostreptococcales</taxon>
        <taxon>Peptostreptococcaceae</taxon>
        <taxon>Intestinibacter</taxon>
    </lineage>
</organism>
<dbReference type="Proteomes" id="UP001196301">
    <property type="component" value="Unassembled WGS sequence"/>
</dbReference>
<feature type="transmembrane region" description="Helical" evidence="5">
    <location>
        <begin position="163"/>
        <end position="185"/>
    </location>
</feature>
<feature type="transmembrane region" description="Helical" evidence="5">
    <location>
        <begin position="98"/>
        <end position="117"/>
    </location>
</feature>
<dbReference type="EMBL" id="JAHLOQ010000033">
    <property type="protein sequence ID" value="MBU5336937.1"/>
    <property type="molecule type" value="Genomic_DNA"/>
</dbReference>
<evidence type="ECO:0000256" key="3">
    <source>
        <dbReference type="ARBA" id="ARBA00022989"/>
    </source>
</evidence>
<keyword evidence="4 5" id="KW-0472">Membrane</keyword>
<dbReference type="Pfam" id="PF01758">
    <property type="entry name" value="SBF"/>
    <property type="match status" value="1"/>
</dbReference>
<evidence type="ECO:0000256" key="5">
    <source>
        <dbReference type="SAM" id="Phobius"/>
    </source>
</evidence>
<keyword evidence="2 5" id="KW-0812">Transmembrane</keyword>
<feature type="transmembrane region" description="Helical" evidence="5">
    <location>
        <begin position="14"/>
        <end position="33"/>
    </location>
</feature>
<sequence>MNFVDKLGNFVKKYLSLLVLIGAAISYINPNIFIGVVPYFNYILGFIMFGMGMTLTKEDFVLILKKPKDVILGLLIQMVTMSVGAFIVVKILGLQGDVAVGLILLGACPGGTTSNVMSFIAKADVALSVTYTSIFTFIAPVVTPALIYLFAGTYVQVDGLGMFISISQVVLIPIILGVIANTLFAKAAAKCVRVLPSVSGLAMVVLVAGIVAANASKLNASVLIVALAVIIHNVWGYLCGYFGGKAVGFKERKRRTLSIETGMKNATLATVLAAAHFAPEAAIAPAIAGIWHAFSVSVLANYWGNKEITDEDDEEISQEAK</sequence>
<keyword evidence="7" id="KW-1185">Reference proteome</keyword>
<feature type="transmembrane region" description="Helical" evidence="5">
    <location>
        <begin position="129"/>
        <end position="151"/>
    </location>
</feature>
<evidence type="ECO:0000313" key="6">
    <source>
        <dbReference type="EMBL" id="MBU5336937.1"/>
    </source>
</evidence>
<keyword evidence="3 5" id="KW-1133">Transmembrane helix</keyword>
<evidence type="ECO:0000256" key="1">
    <source>
        <dbReference type="ARBA" id="ARBA00004141"/>
    </source>
</evidence>
<feature type="transmembrane region" description="Helical" evidence="5">
    <location>
        <begin position="39"/>
        <end position="58"/>
    </location>
</feature>
<proteinExistence type="predicted"/>
<evidence type="ECO:0000256" key="2">
    <source>
        <dbReference type="ARBA" id="ARBA00022692"/>
    </source>
</evidence>
<evidence type="ECO:0000256" key="4">
    <source>
        <dbReference type="ARBA" id="ARBA00023136"/>
    </source>
</evidence>
<dbReference type="InterPro" id="IPR002657">
    <property type="entry name" value="BilAc:Na_symport/Acr3"/>
</dbReference>